<reference evidence="4" key="1">
    <citation type="submission" date="2017-02" db="EMBL/GenBank/DDBJ databases">
        <authorList>
            <person name="Varghese N."/>
            <person name="Submissions S."/>
        </authorList>
    </citation>
    <scope>NUCLEOTIDE SEQUENCE [LARGE SCALE GENOMIC DNA]</scope>
    <source>
        <strain evidence="4">DSM 22385</strain>
    </source>
</reference>
<dbReference type="Pfam" id="PF22570">
    <property type="entry name" value="LiaF-TM"/>
    <property type="match status" value="1"/>
</dbReference>
<organism evidence="3 4">
    <name type="scientific">Daejeonella lutea</name>
    <dbReference type="NCBI Taxonomy" id="572036"/>
    <lineage>
        <taxon>Bacteria</taxon>
        <taxon>Pseudomonadati</taxon>
        <taxon>Bacteroidota</taxon>
        <taxon>Sphingobacteriia</taxon>
        <taxon>Sphingobacteriales</taxon>
        <taxon>Sphingobacteriaceae</taxon>
        <taxon>Daejeonella</taxon>
    </lineage>
</organism>
<keyword evidence="4" id="KW-1185">Reference proteome</keyword>
<keyword evidence="1" id="KW-1133">Transmembrane helix</keyword>
<accession>A0A1T5ESF0</accession>
<proteinExistence type="predicted"/>
<dbReference type="RefSeq" id="WP_079703681.1">
    <property type="nucleotide sequence ID" value="NZ_FUYR01000004.1"/>
</dbReference>
<gene>
    <name evidence="3" type="ORF">SAMN05661099_3175</name>
</gene>
<feature type="transmembrane region" description="Helical" evidence="1">
    <location>
        <begin position="61"/>
        <end position="77"/>
    </location>
</feature>
<dbReference type="InterPro" id="IPR054331">
    <property type="entry name" value="LiaF_TM"/>
</dbReference>
<dbReference type="AlphaFoldDB" id="A0A1T5ESF0"/>
<keyword evidence="1" id="KW-0812">Transmembrane</keyword>
<feature type="transmembrane region" description="Helical" evidence="1">
    <location>
        <begin position="6"/>
        <end position="25"/>
    </location>
</feature>
<evidence type="ECO:0000259" key="2">
    <source>
        <dbReference type="Pfam" id="PF22570"/>
    </source>
</evidence>
<name>A0A1T5ESF0_9SPHI</name>
<protein>
    <recommendedName>
        <fullName evidence="2">LiaF transmembrane domain-containing protein</fullName>
    </recommendedName>
</protein>
<evidence type="ECO:0000313" key="4">
    <source>
        <dbReference type="Proteomes" id="UP000189981"/>
    </source>
</evidence>
<keyword evidence="1" id="KW-0472">Membrane</keyword>
<dbReference type="Proteomes" id="UP000189981">
    <property type="component" value="Unassembled WGS sequence"/>
</dbReference>
<dbReference type="OrthoDB" id="941984at2"/>
<dbReference type="EMBL" id="FUYR01000004">
    <property type="protein sequence ID" value="SKB86855.1"/>
    <property type="molecule type" value="Genomic_DNA"/>
</dbReference>
<feature type="domain" description="LiaF transmembrane" evidence="2">
    <location>
        <begin position="7"/>
        <end position="80"/>
    </location>
</feature>
<evidence type="ECO:0000256" key="1">
    <source>
        <dbReference type="SAM" id="Phobius"/>
    </source>
</evidence>
<feature type="transmembrane region" description="Helical" evidence="1">
    <location>
        <begin position="37"/>
        <end position="55"/>
    </location>
</feature>
<dbReference type="STRING" id="572036.SAMN05661099_3175"/>
<sequence>MKTEKIIWGLIFIFVGTVFMLDNFNVINFYWGSVWRFWPIIFILIGANMLLSRFANNTTGPIAAATITVLVLVFIGYQGSIPREDRGWLHFKFNESRRDKNVNWSNASVFTEPYTGSKSATLNIQGSATGYELKDTTSMLFQADVNESTGGYSLEKTVLDSVDVLNFRKRDKNGRGLKMDDIETNDTRLRLNSNPIWDITVEMGAGETNFNLENFKVRNLRFEGGAASFQAKVGTKLPLTEITVETGVASVEIEVPKESGTRIVVDSGLSSKDFSGFSKQADGTYKSSNYDSAANKVNINLKGGLSSFEVRKY</sequence>
<evidence type="ECO:0000313" key="3">
    <source>
        <dbReference type="EMBL" id="SKB86855.1"/>
    </source>
</evidence>